<evidence type="ECO:0000313" key="2">
    <source>
        <dbReference type="Proteomes" id="UP000186817"/>
    </source>
</evidence>
<proteinExistence type="predicted"/>
<dbReference type="SUPFAM" id="SSF56645">
    <property type="entry name" value="Acyl-CoA dehydrogenase NM domain-like"/>
    <property type="match status" value="1"/>
</dbReference>
<evidence type="ECO:0000313" key="1">
    <source>
        <dbReference type="EMBL" id="OLQ10612.1"/>
    </source>
</evidence>
<dbReference type="EMBL" id="LSRX01000075">
    <property type="protein sequence ID" value="OLQ10612.1"/>
    <property type="molecule type" value="Genomic_DNA"/>
</dbReference>
<dbReference type="Proteomes" id="UP000186817">
    <property type="component" value="Unassembled WGS sequence"/>
</dbReference>
<dbReference type="AlphaFoldDB" id="A0A1Q9ET59"/>
<name>A0A1Q9ET59_SYMMI</name>
<dbReference type="InterPro" id="IPR046373">
    <property type="entry name" value="Acyl-CoA_Oxase/DH_mid-dom_sf"/>
</dbReference>
<dbReference type="Gene3D" id="2.40.110.10">
    <property type="entry name" value="Butyryl-CoA Dehydrogenase, subunit A, domain 2"/>
    <property type="match status" value="1"/>
</dbReference>
<keyword evidence="2" id="KW-1185">Reference proteome</keyword>
<comment type="caution">
    <text evidence="1">The sequence shown here is derived from an EMBL/GenBank/DDBJ whole genome shotgun (WGS) entry which is preliminary data.</text>
</comment>
<dbReference type="GO" id="GO:0016627">
    <property type="term" value="F:oxidoreductase activity, acting on the CH-CH group of donors"/>
    <property type="evidence" value="ECO:0007669"/>
    <property type="project" value="InterPro"/>
</dbReference>
<accession>A0A1Q9ET59</accession>
<organism evidence="1 2">
    <name type="scientific">Symbiodinium microadriaticum</name>
    <name type="common">Dinoflagellate</name>
    <name type="synonym">Zooxanthella microadriatica</name>
    <dbReference type="NCBI Taxonomy" id="2951"/>
    <lineage>
        <taxon>Eukaryota</taxon>
        <taxon>Sar</taxon>
        <taxon>Alveolata</taxon>
        <taxon>Dinophyceae</taxon>
        <taxon>Suessiales</taxon>
        <taxon>Symbiodiniaceae</taxon>
        <taxon>Symbiodinium</taxon>
    </lineage>
</organism>
<reference evidence="1 2" key="1">
    <citation type="submission" date="2016-02" db="EMBL/GenBank/DDBJ databases">
        <title>Genome analysis of coral dinoflagellate symbionts highlights evolutionary adaptations to a symbiotic lifestyle.</title>
        <authorList>
            <person name="Aranda M."/>
            <person name="Li Y."/>
            <person name="Liew Y.J."/>
            <person name="Baumgarten S."/>
            <person name="Simakov O."/>
            <person name="Wilson M."/>
            <person name="Piel J."/>
            <person name="Ashoor H."/>
            <person name="Bougouffa S."/>
            <person name="Bajic V.B."/>
            <person name="Ryu T."/>
            <person name="Ravasi T."/>
            <person name="Bayer T."/>
            <person name="Micklem G."/>
            <person name="Kim H."/>
            <person name="Bhak J."/>
            <person name="Lajeunesse T.C."/>
            <person name="Voolstra C.R."/>
        </authorList>
    </citation>
    <scope>NUCLEOTIDE SEQUENCE [LARGE SCALE GENOMIC DNA]</scope>
    <source>
        <strain evidence="1 2">CCMP2467</strain>
    </source>
</reference>
<gene>
    <name evidence="1" type="primary">ACAD11</name>
    <name evidence="1" type="ORF">AK812_SmicGene5684</name>
</gene>
<protein>
    <submittedName>
        <fullName evidence="1">Acyl-CoA dehydrogenase family member 11</fullName>
    </submittedName>
</protein>
<sequence length="69" mass="7671">MTEPAVASSDATNIRTMIMRDGDHWVINGAMLRNIDCKIMILMGRLRLPSLCDLRVGMRTALGQVGQVR</sequence>
<dbReference type="InterPro" id="IPR009100">
    <property type="entry name" value="AcylCoA_DH/oxidase_NM_dom_sf"/>
</dbReference>
<dbReference type="OrthoDB" id="434771at2759"/>